<dbReference type="CDD" id="cd11041">
    <property type="entry name" value="CYP503A1-like"/>
    <property type="match status" value="1"/>
</dbReference>
<evidence type="ECO:0000256" key="9">
    <source>
        <dbReference type="PIRSR" id="PIRSR602403-1"/>
    </source>
</evidence>
<dbReference type="PANTHER" id="PTHR46206">
    <property type="entry name" value="CYTOCHROME P450"/>
    <property type="match status" value="1"/>
</dbReference>
<keyword evidence="9 10" id="KW-0349">Heme</keyword>
<reference evidence="11" key="2">
    <citation type="submission" date="2023-06" db="EMBL/GenBank/DDBJ databases">
        <authorList>
            <consortium name="Lawrence Berkeley National Laboratory"/>
            <person name="Mondo S.J."/>
            <person name="Hensen N."/>
            <person name="Bonometti L."/>
            <person name="Westerberg I."/>
            <person name="Brannstrom I.O."/>
            <person name="Guillou S."/>
            <person name="Cros-Aarteil S."/>
            <person name="Calhoun S."/>
            <person name="Haridas S."/>
            <person name="Kuo A."/>
            <person name="Pangilinan J."/>
            <person name="Riley R."/>
            <person name="Labutti K."/>
            <person name="Andreopoulos B."/>
            <person name="Lipzen A."/>
            <person name="Chen C."/>
            <person name="Yanf M."/>
            <person name="Daum C."/>
            <person name="Ng V."/>
            <person name="Clum A."/>
            <person name="Steindorff A."/>
            <person name="Ohm R."/>
            <person name="Martin F."/>
            <person name="Silar P."/>
            <person name="Natvig D."/>
            <person name="Lalanne C."/>
            <person name="Gautier V."/>
            <person name="Ament-Velasquez S.L."/>
            <person name="Kruys A."/>
            <person name="Hutchinson M.I."/>
            <person name="Powell A.J."/>
            <person name="Barry K."/>
            <person name="Miller A.N."/>
            <person name="Grigoriev I.V."/>
            <person name="Debuchy R."/>
            <person name="Gladieux P."/>
            <person name="Thoren M.H."/>
            <person name="Johannesson H."/>
        </authorList>
    </citation>
    <scope>NUCLEOTIDE SEQUENCE</scope>
    <source>
        <strain evidence="11">CBS 626.80</strain>
    </source>
</reference>
<dbReference type="GO" id="GO:0016705">
    <property type="term" value="F:oxidoreductase activity, acting on paired donors, with incorporation or reduction of molecular oxygen"/>
    <property type="evidence" value="ECO:0007669"/>
    <property type="project" value="InterPro"/>
</dbReference>
<dbReference type="GO" id="GO:0004497">
    <property type="term" value="F:monooxygenase activity"/>
    <property type="evidence" value="ECO:0007669"/>
    <property type="project" value="UniProtKB-KW"/>
</dbReference>
<keyword evidence="12" id="KW-1185">Reference proteome</keyword>
<dbReference type="InterPro" id="IPR017972">
    <property type="entry name" value="Cyt_P450_CS"/>
</dbReference>
<evidence type="ECO:0000313" key="11">
    <source>
        <dbReference type="EMBL" id="KAK3948967.1"/>
    </source>
</evidence>
<feature type="binding site" description="axial binding residue" evidence="9">
    <location>
        <position position="481"/>
    </location>
    <ligand>
        <name>heme</name>
        <dbReference type="ChEBI" id="CHEBI:30413"/>
    </ligand>
    <ligandPart>
        <name>Fe</name>
        <dbReference type="ChEBI" id="CHEBI:18248"/>
    </ligandPart>
</feature>
<keyword evidence="7 10" id="KW-0503">Monooxygenase</keyword>
<comment type="similarity">
    <text evidence="3 10">Belongs to the cytochrome P450 family.</text>
</comment>
<comment type="cofactor">
    <cofactor evidence="1 9">
        <name>heme</name>
        <dbReference type="ChEBI" id="CHEBI:30413"/>
    </cofactor>
</comment>
<dbReference type="InterPro" id="IPR036396">
    <property type="entry name" value="Cyt_P450_sf"/>
</dbReference>
<keyword evidence="5 10" id="KW-0560">Oxidoreductase</keyword>
<evidence type="ECO:0000256" key="6">
    <source>
        <dbReference type="ARBA" id="ARBA00023004"/>
    </source>
</evidence>
<evidence type="ECO:0000256" key="5">
    <source>
        <dbReference type="ARBA" id="ARBA00023002"/>
    </source>
</evidence>
<reference evidence="11" key="1">
    <citation type="journal article" date="2023" name="Mol. Phylogenet. Evol.">
        <title>Genome-scale phylogeny and comparative genomics of the fungal order Sordariales.</title>
        <authorList>
            <person name="Hensen N."/>
            <person name="Bonometti L."/>
            <person name="Westerberg I."/>
            <person name="Brannstrom I.O."/>
            <person name="Guillou S."/>
            <person name="Cros-Aarteil S."/>
            <person name="Calhoun S."/>
            <person name="Haridas S."/>
            <person name="Kuo A."/>
            <person name="Mondo S."/>
            <person name="Pangilinan J."/>
            <person name="Riley R."/>
            <person name="LaButti K."/>
            <person name="Andreopoulos B."/>
            <person name="Lipzen A."/>
            <person name="Chen C."/>
            <person name="Yan M."/>
            <person name="Daum C."/>
            <person name="Ng V."/>
            <person name="Clum A."/>
            <person name="Steindorff A."/>
            <person name="Ohm R.A."/>
            <person name="Martin F."/>
            <person name="Silar P."/>
            <person name="Natvig D.O."/>
            <person name="Lalanne C."/>
            <person name="Gautier V."/>
            <person name="Ament-Velasquez S.L."/>
            <person name="Kruys A."/>
            <person name="Hutchinson M.I."/>
            <person name="Powell A.J."/>
            <person name="Barry K."/>
            <person name="Miller A.N."/>
            <person name="Grigoriev I.V."/>
            <person name="Debuchy R."/>
            <person name="Gladieux P."/>
            <person name="Hiltunen Thoren M."/>
            <person name="Johannesson H."/>
        </authorList>
    </citation>
    <scope>NUCLEOTIDE SEQUENCE</scope>
    <source>
        <strain evidence="11">CBS 626.80</strain>
    </source>
</reference>
<dbReference type="InterPro" id="IPR001128">
    <property type="entry name" value="Cyt_P450"/>
</dbReference>
<dbReference type="PRINTS" id="PR00385">
    <property type="entry name" value="P450"/>
</dbReference>
<dbReference type="PANTHER" id="PTHR46206:SF7">
    <property type="entry name" value="P450, PUTATIVE (EUROFUNG)-RELATED"/>
    <property type="match status" value="1"/>
</dbReference>
<dbReference type="AlphaFoldDB" id="A0AAN6NNA2"/>
<name>A0AAN6NNA2_9PEZI</name>
<dbReference type="Gene3D" id="1.10.630.10">
    <property type="entry name" value="Cytochrome P450"/>
    <property type="match status" value="1"/>
</dbReference>
<dbReference type="InterPro" id="IPR002403">
    <property type="entry name" value="Cyt_P450_E_grp-IV"/>
</dbReference>
<accession>A0AAN6NNA2</accession>
<evidence type="ECO:0000256" key="7">
    <source>
        <dbReference type="ARBA" id="ARBA00023033"/>
    </source>
</evidence>
<organism evidence="11 12">
    <name type="scientific">Pseudoneurospora amorphoporcata</name>
    <dbReference type="NCBI Taxonomy" id="241081"/>
    <lineage>
        <taxon>Eukaryota</taxon>
        <taxon>Fungi</taxon>
        <taxon>Dikarya</taxon>
        <taxon>Ascomycota</taxon>
        <taxon>Pezizomycotina</taxon>
        <taxon>Sordariomycetes</taxon>
        <taxon>Sordariomycetidae</taxon>
        <taxon>Sordariales</taxon>
        <taxon>Sordariaceae</taxon>
        <taxon>Pseudoneurospora</taxon>
    </lineage>
</organism>
<keyword evidence="4 9" id="KW-0479">Metal-binding</keyword>
<comment type="pathway">
    <text evidence="2">Antibiotic biosynthesis.</text>
</comment>
<dbReference type="Proteomes" id="UP001303222">
    <property type="component" value="Unassembled WGS sequence"/>
</dbReference>
<keyword evidence="8" id="KW-0045">Antibiotic biosynthesis</keyword>
<dbReference type="PRINTS" id="PR00465">
    <property type="entry name" value="EP450IV"/>
</dbReference>
<keyword evidence="6 9" id="KW-0408">Iron</keyword>
<evidence type="ECO:0000256" key="1">
    <source>
        <dbReference type="ARBA" id="ARBA00001971"/>
    </source>
</evidence>
<evidence type="ECO:0000256" key="4">
    <source>
        <dbReference type="ARBA" id="ARBA00022723"/>
    </source>
</evidence>
<dbReference type="Pfam" id="PF00067">
    <property type="entry name" value="p450"/>
    <property type="match status" value="1"/>
</dbReference>
<proteinExistence type="inferred from homology"/>
<evidence type="ECO:0000256" key="8">
    <source>
        <dbReference type="ARBA" id="ARBA00023194"/>
    </source>
</evidence>
<evidence type="ECO:0000313" key="12">
    <source>
        <dbReference type="Proteomes" id="UP001303222"/>
    </source>
</evidence>
<sequence>MALVTQLAHSASALAPLLLPSIAAIIALALFQRFFAPNPLSNIPTVGDQEYPGYEKKRQAYLTGKAKDLYVEGYTKFKHGLFRIVTPNAGNVIVVSPSFLGELKKLPDDVVSFDAALDDFMHTKYTLIPTHEAVIPHTVKSSLTPSLPRLNPQISQEVQIAFSQEIAPLISMSQAASESEWAPININSKLLRIVAKVSGRIFIGPELCHDERYLEAAVGYTVSVMEAQRAVEKMNPWLRPFAAWRLPEVKKLAEMEKDATAFLRPVVEARREKQRKGEEEERDNDMLQWLMDSADQGQGKAHGKWGEDTTTTRKLARLQLAISFAAIHTTTLVTTHAVYSLAADKGLQDTLREEVRSVLKEHSDGVFTTSALQAMKKTDSFLKETMRFHPLGQTSFSRKVLKTFVLSNGQVMPKGSTIQVPNYAVSRDPDVYPNPDVFDPLRFYNLRNEARGKGEVEQAATNQFVSVNKEFLTFGYGRHACPGRFFAANEIKMILANLVMTYEMGLAEGETERYRDWDIAAGTIPDPTKNVMFRSLVV</sequence>
<evidence type="ECO:0000256" key="3">
    <source>
        <dbReference type="ARBA" id="ARBA00010617"/>
    </source>
</evidence>
<evidence type="ECO:0000256" key="2">
    <source>
        <dbReference type="ARBA" id="ARBA00004792"/>
    </source>
</evidence>
<dbReference type="GO" id="GO:0017000">
    <property type="term" value="P:antibiotic biosynthetic process"/>
    <property type="evidence" value="ECO:0007669"/>
    <property type="project" value="UniProtKB-KW"/>
</dbReference>
<protein>
    <submittedName>
        <fullName evidence="11">Cytochrome P450</fullName>
    </submittedName>
</protein>
<comment type="caution">
    <text evidence="11">The sequence shown here is derived from an EMBL/GenBank/DDBJ whole genome shotgun (WGS) entry which is preliminary data.</text>
</comment>
<dbReference type="PROSITE" id="PS00086">
    <property type="entry name" value="CYTOCHROME_P450"/>
    <property type="match status" value="1"/>
</dbReference>
<dbReference type="GO" id="GO:0005506">
    <property type="term" value="F:iron ion binding"/>
    <property type="evidence" value="ECO:0007669"/>
    <property type="project" value="InterPro"/>
</dbReference>
<evidence type="ECO:0000256" key="10">
    <source>
        <dbReference type="RuleBase" id="RU000461"/>
    </source>
</evidence>
<dbReference type="EMBL" id="MU859235">
    <property type="protein sequence ID" value="KAK3948967.1"/>
    <property type="molecule type" value="Genomic_DNA"/>
</dbReference>
<dbReference type="GO" id="GO:0020037">
    <property type="term" value="F:heme binding"/>
    <property type="evidence" value="ECO:0007669"/>
    <property type="project" value="InterPro"/>
</dbReference>
<dbReference type="SUPFAM" id="SSF48264">
    <property type="entry name" value="Cytochrome P450"/>
    <property type="match status" value="1"/>
</dbReference>
<gene>
    <name evidence="11" type="ORF">QBC32DRAFT_45600</name>
</gene>